<proteinExistence type="predicted"/>
<evidence type="ECO:0000259" key="4">
    <source>
        <dbReference type="PROSITE" id="PS50995"/>
    </source>
</evidence>
<comment type="caution">
    <text evidence="5">The sequence shown here is derived from an EMBL/GenBank/DDBJ whole genome shotgun (WGS) entry which is preliminary data.</text>
</comment>
<feature type="domain" description="HTH marR-type" evidence="4">
    <location>
        <begin position="1"/>
        <end position="125"/>
    </location>
</feature>
<dbReference type="Proteomes" id="UP000272474">
    <property type="component" value="Unassembled WGS sequence"/>
</dbReference>
<reference evidence="5 6" key="1">
    <citation type="journal article" date="2014" name="Int. J. Syst. Evol. Microbiol.">
        <title>Streptomyces hoynatensis sp. nov., isolated from deep marine sediment.</title>
        <authorList>
            <person name="Veyisoglu A."/>
            <person name="Sahin N."/>
        </authorList>
    </citation>
    <scope>NUCLEOTIDE SEQUENCE [LARGE SCALE GENOMIC DNA]</scope>
    <source>
        <strain evidence="5 6">KCTC 29097</strain>
    </source>
</reference>
<accession>A0A3A9Z9R1</accession>
<dbReference type="Gene3D" id="1.10.287.100">
    <property type="match status" value="1"/>
</dbReference>
<dbReference type="PANTHER" id="PTHR39515">
    <property type="entry name" value="CONSERVED PROTEIN"/>
    <property type="match status" value="1"/>
</dbReference>
<dbReference type="InterPro" id="IPR036390">
    <property type="entry name" value="WH_DNA-bd_sf"/>
</dbReference>
<evidence type="ECO:0000313" key="6">
    <source>
        <dbReference type="Proteomes" id="UP000272474"/>
    </source>
</evidence>
<dbReference type="PROSITE" id="PS50995">
    <property type="entry name" value="HTH_MARR_2"/>
    <property type="match status" value="1"/>
</dbReference>
<organism evidence="5 6">
    <name type="scientific">Streptomyces hoynatensis</name>
    <dbReference type="NCBI Taxonomy" id="1141874"/>
    <lineage>
        <taxon>Bacteria</taxon>
        <taxon>Bacillati</taxon>
        <taxon>Actinomycetota</taxon>
        <taxon>Actinomycetes</taxon>
        <taxon>Kitasatosporales</taxon>
        <taxon>Streptomycetaceae</taxon>
        <taxon>Streptomyces</taxon>
    </lineage>
</organism>
<dbReference type="OrthoDB" id="5022690at2"/>
<name>A0A3A9Z9R1_9ACTN</name>
<dbReference type="AlphaFoldDB" id="A0A3A9Z9R1"/>
<dbReference type="InterPro" id="IPR052526">
    <property type="entry name" value="HTH-type_Bedaq_tolerance"/>
</dbReference>
<dbReference type="GO" id="GO:0003700">
    <property type="term" value="F:DNA-binding transcription factor activity"/>
    <property type="evidence" value="ECO:0007669"/>
    <property type="project" value="InterPro"/>
</dbReference>
<gene>
    <name evidence="5" type="ORF">D7294_07665</name>
</gene>
<dbReference type="SMART" id="SM00347">
    <property type="entry name" value="HTH_MARR"/>
    <property type="match status" value="1"/>
</dbReference>
<dbReference type="InterPro" id="IPR000835">
    <property type="entry name" value="HTH_MarR-typ"/>
</dbReference>
<dbReference type="Pfam" id="PF12802">
    <property type="entry name" value="MarR_2"/>
    <property type="match status" value="1"/>
</dbReference>
<dbReference type="GO" id="GO:0003677">
    <property type="term" value="F:DNA binding"/>
    <property type="evidence" value="ECO:0007669"/>
    <property type="project" value="UniProtKB-KW"/>
</dbReference>
<evidence type="ECO:0000256" key="2">
    <source>
        <dbReference type="ARBA" id="ARBA00023125"/>
    </source>
</evidence>
<keyword evidence="6" id="KW-1185">Reference proteome</keyword>
<dbReference type="EMBL" id="RBAL01000003">
    <property type="protein sequence ID" value="RKN45091.1"/>
    <property type="molecule type" value="Genomic_DNA"/>
</dbReference>
<sequence length="144" mass="15255">MTIGHLVRAVRAADTMPPGEAAVLGYLDRGGPLTTADIAHRRGVSHQSAAKAVKVLVGQGLVRAEAHPDDGRKLLLHLTPAGSSRLAEERRRRAAWLGAAVDEVLDSGEREALAAALPLLARLTARLQAGEARPPRDSDTAVRR</sequence>
<keyword evidence="1" id="KW-0805">Transcription regulation</keyword>
<protein>
    <submittedName>
        <fullName evidence="5">MarR family transcriptional regulator</fullName>
    </submittedName>
</protein>
<evidence type="ECO:0000313" key="5">
    <source>
        <dbReference type="EMBL" id="RKN45091.1"/>
    </source>
</evidence>
<evidence type="ECO:0000256" key="1">
    <source>
        <dbReference type="ARBA" id="ARBA00023015"/>
    </source>
</evidence>
<keyword evidence="3" id="KW-0804">Transcription</keyword>
<keyword evidence="2" id="KW-0238">DNA-binding</keyword>
<dbReference type="PROSITE" id="PS01117">
    <property type="entry name" value="HTH_MARR_1"/>
    <property type="match status" value="1"/>
</dbReference>
<dbReference type="InterPro" id="IPR036388">
    <property type="entry name" value="WH-like_DNA-bd_sf"/>
</dbReference>
<dbReference type="PANTHER" id="PTHR39515:SF2">
    <property type="entry name" value="HTH-TYPE TRANSCRIPTIONAL REGULATOR RV0880"/>
    <property type="match status" value="1"/>
</dbReference>
<evidence type="ECO:0000256" key="3">
    <source>
        <dbReference type="ARBA" id="ARBA00023163"/>
    </source>
</evidence>
<dbReference type="InterPro" id="IPR023187">
    <property type="entry name" value="Tscrpt_reg_MarR-type_CS"/>
</dbReference>
<dbReference type="Gene3D" id="1.10.10.10">
    <property type="entry name" value="Winged helix-like DNA-binding domain superfamily/Winged helix DNA-binding domain"/>
    <property type="match status" value="1"/>
</dbReference>
<dbReference type="SUPFAM" id="SSF46785">
    <property type="entry name" value="Winged helix' DNA-binding domain"/>
    <property type="match status" value="1"/>
</dbReference>